<dbReference type="AlphaFoldDB" id="A0AAP0KER6"/>
<evidence type="ECO:0000313" key="2">
    <source>
        <dbReference type="Proteomes" id="UP001420932"/>
    </source>
</evidence>
<evidence type="ECO:0000313" key="1">
    <source>
        <dbReference type="EMBL" id="KAK9151258.1"/>
    </source>
</evidence>
<protein>
    <submittedName>
        <fullName evidence="1">Uncharacterized protein</fullName>
    </submittedName>
</protein>
<name>A0AAP0KER6_9MAGN</name>
<organism evidence="1 2">
    <name type="scientific">Stephania yunnanensis</name>
    <dbReference type="NCBI Taxonomy" id="152371"/>
    <lineage>
        <taxon>Eukaryota</taxon>
        <taxon>Viridiplantae</taxon>
        <taxon>Streptophyta</taxon>
        <taxon>Embryophyta</taxon>
        <taxon>Tracheophyta</taxon>
        <taxon>Spermatophyta</taxon>
        <taxon>Magnoliopsida</taxon>
        <taxon>Ranunculales</taxon>
        <taxon>Menispermaceae</taxon>
        <taxon>Menispermoideae</taxon>
        <taxon>Cissampelideae</taxon>
        <taxon>Stephania</taxon>
    </lineage>
</organism>
<reference evidence="1 2" key="1">
    <citation type="submission" date="2024-01" db="EMBL/GenBank/DDBJ databases">
        <title>Genome assemblies of Stephania.</title>
        <authorList>
            <person name="Yang L."/>
        </authorList>
    </citation>
    <scope>NUCLEOTIDE SEQUENCE [LARGE SCALE GENOMIC DNA]</scope>
    <source>
        <strain evidence="1">YNDBR</strain>
        <tissue evidence="1">Leaf</tissue>
    </source>
</reference>
<comment type="caution">
    <text evidence="1">The sequence shown here is derived from an EMBL/GenBank/DDBJ whole genome shotgun (WGS) entry which is preliminary data.</text>
</comment>
<proteinExistence type="predicted"/>
<sequence length="56" mass="6342">MDLDFSVDVIYVIQLYWKTEIQCSGNYVTSNNVDFELLTKSQEDALFGAIGSIDTM</sequence>
<gene>
    <name evidence="1" type="ORF">Syun_009567</name>
</gene>
<accession>A0AAP0KER6</accession>
<keyword evidence="2" id="KW-1185">Reference proteome</keyword>
<dbReference type="Proteomes" id="UP001420932">
    <property type="component" value="Unassembled WGS sequence"/>
</dbReference>
<dbReference type="EMBL" id="JBBNAF010000004">
    <property type="protein sequence ID" value="KAK9151258.1"/>
    <property type="molecule type" value="Genomic_DNA"/>
</dbReference>